<reference evidence="5" key="1">
    <citation type="submission" date="2024-06" db="EMBL/GenBank/DDBJ databases">
        <title>Complete genome of Salinicola endophyticus HNIBRBA4755.</title>
        <authorList>
            <person name="Shin S.Y."/>
            <person name="Kang H."/>
            <person name="Song J."/>
        </authorList>
    </citation>
    <scope>NUCLEOTIDE SEQUENCE</scope>
    <source>
        <strain evidence="5">HNIBRBA4755</strain>
    </source>
</reference>
<evidence type="ECO:0000256" key="3">
    <source>
        <dbReference type="ARBA" id="ARBA00022840"/>
    </source>
</evidence>
<dbReference type="Gene3D" id="3.40.50.300">
    <property type="entry name" value="P-loop containing nucleotide triphosphate hydrolases"/>
    <property type="match status" value="1"/>
</dbReference>
<name>A0AB74UGZ2_9GAMM</name>
<dbReference type="RefSeq" id="WP_353980880.1">
    <property type="nucleotide sequence ID" value="NZ_CP159578.1"/>
</dbReference>
<protein>
    <submittedName>
        <fullName evidence="5">ATPase, T2SS/T4P/T4SS family</fullName>
    </submittedName>
</protein>
<dbReference type="Pfam" id="PF00437">
    <property type="entry name" value="T2SSE"/>
    <property type="match status" value="1"/>
</dbReference>
<evidence type="ECO:0000256" key="2">
    <source>
        <dbReference type="ARBA" id="ARBA00022741"/>
    </source>
</evidence>
<organism evidence="5">
    <name type="scientific">Salinicola endophyticus</name>
    <dbReference type="NCBI Taxonomy" id="1949083"/>
    <lineage>
        <taxon>Bacteria</taxon>
        <taxon>Pseudomonadati</taxon>
        <taxon>Pseudomonadota</taxon>
        <taxon>Gammaproteobacteria</taxon>
        <taxon>Oceanospirillales</taxon>
        <taxon>Halomonadaceae</taxon>
        <taxon>Salinicola</taxon>
    </lineage>
</organism>
<dbReference type="SUPFAM" id="SSF52540">
    <property type="entry name" value="P-loop containing nucleoside triphosphate hydrolases"/>
    <property type="match status" value="1"/>
</dbReference>
<dbReference type="InterPro" id="IPR001482">
    <property type="entry name" value="T2SS/T4SS_dom"/>
</dbReference>
<evidence type="ECO:0000259" key="4">
    <source>
        <dbReference type="Pfam" id="PF00437"/>
    </source>
</evidence>
<feature type="domain" description="Bacterial type II secretion system protein E" evidence="4">
    <location>
        <begin position="95"/>
        <end position="262"/>
    </location>
</feature>
<dbReference type="InterPro" id="IPR027417">
    <property type="entry name" value="P-loop_NTPase"/>
</dbReference>
<evidence type="ECO:0000256" key="1">
    <source>
        <dbReference type="ARBA" id="ARBA00006611"/>
    </source>
</evidence>
<dbReference type="GO" id="GO:0005886">
    <property type="term" value="C:plasma membrane"/>
    <property type="evidence" value="ECO:0007669"/>
    <property type="project" value="TreeGrafter"/>
</dbReference>
<dbReference type="AlphaFoldDB" id="A0AB74UGZ2"/>
<sequence>MNANQREQLAELAFRDLYLAEDWIDIRTLDTLKREAVTKNHASHGALRALYQMCHGQYQAQGPEFALDMATHSYRVTVLESIGGGSPIFVLRRREVSIRDFEQLPIPRPVKERVLELQRGLILIVGSSGHGKTSTLVSLLARRLSLHGDIALAVEDPTETLLDGLHESGRCIQIATSRDVGYREPLLRALRAGIDQIMVGEIRDSETARQVVEASINGHLILSTLHAGTPADAVERLATLTANDRAYRLLAEGLGVVAHQRLSIDGGGQVQVSFKTLVIDDKVKQLIRAERIGDLMNEVDRQAQQYRLGGGA</sequence>
<dbReference type="PANTHER" id="PTHR30258:SF1">
    <property type="entry name" value="PROTEIN TRANSPORT PROTEIN HOFB HOMOLOG"/>
    <property type="match status" value="1"/>
</dbReference>
<proteinExistence type="inferred from homology"/>
<keyword evidence="3" id="KW-0067">ATP-binding</keyword>
<comment type="similarity">
    <text evidence="1">Belongs to the GSP E family.</text>
</comment>
<dbReference type="EMBL" id="CP159578">
    <property type="protein sequence ID" value="XCJ80030.1"/>
    <property type="molecule type" value="Genomic_DNA"/>
</dbReference>
<dbReference type="GO" id="GO:0005524">
    <property type="term" value="F:ATP binding"/>
    <property type="evidence" value="ECO:0007669"/>
    <property type="project" value="UniProtKB-KW"/>
</dbReference>
<keyword evidence="2" id="KW-0547">Nucleotide-binding</keyword>
<evidence type="ECO:0000313" key="5">
    <source>
        <dbReference type="EMBL" id="XCJ80030.1"/>
    </source>
</evidence>
<dbReference type="GO" id="GO:0016887">
    <property type="term" value="F:ATP hydrolysis activity"/>
    <property type="evidence" value="ECO:0007669"/>
    <property type="project" value="TreeGrafter"/>
</dbReference>
<dbReference type="PANTHER" id="PTHR30258">
    <property type="entry name" value="TYPE II SECRETION SYSTEM PROTEIN GSPE-RELATED"/>
    <property type="match status" value="1"/>
</dbReference>
<accession>A0AB74UGZ2</accession>
<gene>
    <name evidence="5" type="ORF">ABV408_02355</name>
</gene>